<protein>
    <submittedName>
        <fullName evidence="1">Uncharacterized protein</fullName>
    </submittedName>
</protein>
<name>A0A4Y2MJZ4_ARAVE</name>
<accession>A0A4Y2MJZ4</accession>
<dbReference type="EMBL" id="BGPR01204574">
    <property type="protein sequence ID" value="GBN26822.1"/>
    <property type="molecule type" value="Genomic_DNA"/>
</dbReference>
<comment type="caution">
    <text evidence="1">The sequence shown here is derived from an EMBL/GenBank/DDBJ whole genome shotgun (WGS) entry which is preliminary data.</text>
</comment>
<feature type="non-terminal residue" evidence="1">
    <location>
        <position position="1"/>
    </location>
</feature>
<organism evidence="1 2">
    <name type="scientific">Araneus ventricosus</name>
    <name type="common">Orbweaver spider</name>
    <name type="synonym">Epeira ventricosa</name>
    <dbReference type="NCBI Taxonomy" id="182803"/>
    <lineage>
        <taxon>Eukaryota</taxon>
        <taxon>Metazoa</taxon>
        <taxon>Ecdysozoa</taxon>
        <taxon>Arthropoda</taxon>
        <taxon>Chelicerata</taxon>
        <taxon>Arachnida</taxon>
        <taxon>Araneae</taxon>
        <taxon>Araneomorphae</taxon>
        <taxon>Entelegynae</taxon>
        <taxon>Araneoidea</taxon>
        <taxon>Araneidae</taxon>
        <taxon>Araneus</taxon>
    </lineage>
</organism>
<proteinExistence type="predicted"/>
<reference evidence="1 2" key="1">
    <citation type="journal article" date="2019" name="Sci. Rep.">
        <title>Orb-weaving spider Araneus ventricosus genome elucidates the spidroin gene catalogue.</title>
        <authorList>
            <person name="Kono N."/>
            <person name="Nakamura H."/>
            <person name="Ohtoshi R."/>
            <person name="Moran D.A.P."/>
            <person name="Shinohara A."/>
            <person name="Yoshida Y."/>
            <person name="Fujiwara M."/>
            <person name="Mori M."/>
            <person name="Tomita M."/>
            <person name="Arakawa K."/>
        </authorList>
    </citation>
    <scope>NUCLEOTIDE SEQUENCE [LARGE SCALE GENOMIC DNA]</scope>
</reference>
<evidence type="ECO:0000313" key="1">
    <source>
        <dbReference type="EMBL" id="GBN26822.1"/>
    </source>
</evidence>
<gene>
    <name evidence="1" type="ORF">AVEN_10922_1</name>
</gene>
<evidence type="ECO:0000313" key="2">
    <source>
        <dbReference type="Proteomes" id="UP000499080"/>
    </source>
</evidence>
<dbReference type="Proteomes" id="UP000499080">
    <property type="component" value="Unassembled WGS sequence"/>
</dbReference>
<dbReference type="AlphaFoldDB" id="A0A4Y2MJZ4"/>
<keyword evidence="2" id="KW-1185">Reference proteome</keyword>
<sequence>VPQGWRNDPAAGCSKFYQTRRPKATAITQSPHAECFKRDINPTCVCFAFSLWVTRDFSGKNTQNASLLQSAGNDCRNPTQVCEESVKCPTRRL</sequence>